<keyword evidence="1" id="KW-1133">Transmembrane helix</keyword>
<feature type="transmembrane region" description="Helical" evidence="1">
    <location>
        <begin position="284"/>
        <end position="301"/>
    </location>
</feature>
<evidence type="ECO:0000256" key="1">
    <source>
        <dbReference type="SAM" id="Phobius"/>
    </source>
</evidence>
<evidence type="ECO:0000259" key="2">
    <source>
        <dbReference type="Pfam" id="PF20237"/>
    </source>
</evidence>
<dbReference type="AlphaFoldDB" id="A0A6A6S2P6"/>
<dbReference type="InterPro" id="IPR046529">
    <property type="entry name" value="DUF6594"/>
</dbReference>
<name>A0A6A6S2P6_9PLEO</name>
<reference evidence="3" key="1">
    <citation type="journal article" date="2020" name="Stud. Mycol.">
        <title>101 Dothideomycetes genomes: a test case for predicting lifestyles and emergence of pathogens.</title>
        <authorList>
            <person name="Haridas S."/>
            <person name="Albert R."/>
            <person name="Binder M."/>
            <person name="Bloem J."/>
            <person name="Labutti K."/>
            <person name="Salamov A."/>
            <person name="Andreopoulos B."/>
            <person name="Baker S."/>
            <person name="Barry K."/>
            <person name="Bills G."/>
            <person name="Bluhm B."/>
            <person name="Cannon C."/>
            <person name="Castanera R."/>
            <person name="Culley D."/>
            <person name="Daum C."/>
            <person name="Ezra D."/>
            <person name="Gonzalez J."/>
            <person name="Henrissat B."/>
            <person name="Kuo A."/>
            <person name="Liang C."/>
            <person name="Lipzen A."/>
            <person name="Lutzoni F."/>
            <person name="Magnuson J."/>
            <person name="Mondo S."/>
            <person name="Nolan M."/>
            <person name="Ohm R."/>
            <person name="Pangilinan J."/>
            <person name="Park H.-J."/>
            <person name="Ramirez L."/>
            <person name="Alfaro M."/>
            <person name="Sun H."/>
            <person name="Tritt A."/>
            <person name="Yoshinaga Y."/>
            <person name="Zwiers L.-H."/>
            <person name="Turgeon B."/>
            <person name="Goodwin S."/>
            <person name="Spatafora J."/>
            <person name="Crous P."/>
            <person name="Grigoriev I."/>
        </authorList>
    </citation>
    <scope>NUCLEOTIDE SEQUENCE</scope>
    <source>
        <strain evidence="3">CBS 473.64</strain>
    </source>
</reference>
<dbReference type="PANTHER" id="PTHR34502">
    <property type="entry name" value="DUF6594 DOMAIN-CONTAINING PROTEIN-RELATED"/>
    <property type="match status" value="1"/>
</dbReference>
<keyword evidence="1" id="KW-0812">Transmembrane</keyword>
<organism evidence="3 4">
    <name type="scientific">Massarina eburnea CBS 473.64</name>
    <dbReference type="NCBI Taxonomy" id="1395130"/>
    <lineage>
        <taxon>Eukaryota</taxon>
        <taxon>Fungi</taxon>
        <taxon>Dikarya</taxon>
        <taxon>Ascomycota</taxon>
        <taxon>Pezizomycotina</taxon>
        <taxon>Dothideomycetes</taxon>
        <taxon>Pleosporomycetidae</taxon>
        <taxon>Pleosporales</taxon>
        <taxon>Massarineae</taxon>
        <taxon>Massarinaceae</taxon>
        <taxon>Massarina</taxon>
    </lineage>
</organism>
<dbReference type="Pfam" id="PF20237">
    <property type="entry name" value="DUF6594"/>
    <property type="match status" value="1"/>
</dbReference>
<feature type="transmembrane region" description="Helical" evidence="1">
    <location>
        <begin position="229"/>
        <end position="251"/>
    </location>
</feature>
<dbReference type="PANTHER" id="PTHR34502:SF5">
    <property type="entry name" value="DUF6594 DOMAIN-CONTAINING PROTEIN"/>
    <property type="match status" value="1"/>
</dbReference>
<dbReference type="OrthoDB" id="5342093at2759"/>
<evidence type="ECO:0000313" key="3">
    <source>
        <dbReference type="EMBL" id="KAF2641830.1"/>
    </source>
</evidence>
<feature type="domain" description="DUF6594" evidence="2">
    <location>
        <begin position="29"/>
        <end position="296"/>
    </location>
</feature>
<dbReference type="EMBL" id="MU006782">
    <property type="protein sequence ID" value="KAF2641830.1"/>
    <property type="molecule type" value="Genomic_DNA"/>
</dbReference>
<protein>
    <recommendedName>
        <fullName evidence="2">DUF6594 domain-containing protein</fullName>
    </recommendedName>
</protein>
<dbReference type="Proteomes" id="UP000799753">
    <property type="component" value="Unassembled WGS sequence"/>
</dbReference>
<gene>
    <name evidence="3" type="ORF">P280DRAFT_468343</name>
</gene>
<accession>A0A6A6S2P6</accession>
<keyword evidence="1" id="KW-0472">Membrane</keyword>
<proteinExistence type="predicted"/>
<evidence type="ECO:0000313" key="4">
    <source>
        <dbReference type="Proteomes" id="UP000799753"/>
    </source>
</evidence>
<feature type="transmembrane region" description="Helical" evidence="1">
    <location>
        <begin position="257"/>
        <end position="277"/>
    </location>
</feature>
<sequence>MSNCWASFQQQVMSSPHSGNALEELVIGYPKLSGQMEIVPETAIFRRFGALNARNLLYMQSELMALEKDLIKQELADSVAPEKCKYALDWYWLSQSKAPGDTKQLDLVLKVREMIREYNMSLLLQARICSLPEPDREDLHDLQKFLQMREMGPLALNGDDASIWGSVTTPDTHRPDLVALRSRSSNDPFSGWITTKLVQYFAQCWCARFKKRSRLHGQIEFRDDLILRITMWITTLFASLLPVASIAVLYSVHSVSYRLWIIAAFNLLISICLGVLTSAKRAEIFAVSAAITAVQVVFISMEHS</sequence>
<keyword evidence="4" id="KW-1185">Reference proteome</keyword>